<evidence type="ECO:0000313" key="2">
    <source>
        <dbReference type="Proteomes" id="UP000752013"/>
    </source>
</evidence>
<organism evidence="1 2">
    <name type="scientific">Entomospira nematocerorum</name>
    <dbReference type="NCBI Taxonomy" id="2719987"/>
    <lineage>
        <taxon>Bacteria</taxon>
        <taxon>Pseudomonadati</taxon>
        <taxon>Spirochaetota</taxon>
        <taxon>Spirochaetia</taxon>
        <taxon>Spirochaetales</taxon>
        <taxon>Spirochaetaceae</taxon>
        <taxon>Entomospira</taxon>
    </lineage>
</organism>
<evidence type="ECO:0000313" key="1">
    <source>
        <dbReference type="EMBL" id="NIZ47112.1"/>
    </source>
</evidence>
<protein>
    <submittedName>
        <fullName evidence="1">DUF721 domain-containing protein</fullName>
    </submittedName>
</protein>
<dbReference type="AlphaFoldDB" id="A0A968GDK5"/>
<comment type="caution">
    <text evidence="1">The sequence shown here is derived from an EMBL/GenBank/DDBJ whole genome shotgun (WGS) entry which is preliminary data.</text>
</comment>
<gene>
    <name evidence="1" type="ORF">HCT46_04180</name>
</gene>
<name>A0A968GDK5_9SPIO</name>
<reference evidence="1" key="1">
    <citation type="submission" date="2020-03" db="EMBL/GenBank/DDBJ databases">
        <title>Spirochaetal bacteria isolated from arthropods constitute a novel genus Entomospira genus novum within the order Spirochaetales.</title>
        <authorList>
            <person name="Grana-Miraglia L."/>
            <person name="Sikutova S."/>
            <person name="Fingerle V."/>
            <person name="Sing A."/>
            <person name="Castillo-Ramirez S."/>
            <person name="Margos G."/>
            <person name="Rudolf I."/>
        </authorList>
    </citation>
    <scope>NUCLEOTIDE SEQUENCE</scope>
    <source>
        <strain evidence="1">BR208</strain>
    </source>
</reference>
<sequence length="146" mass="16907">MRMEDEGHNIQSVSNILKEVILNIHQSCQDSSSQVRSSLKWENLADKTLAKGSYVKSIHEGVMIIACKHSIYLQLVTMQKRRILQVLRKNYPSLAIVDIRGVLDTVETIKEITSHTEKKEETDMEKDLLFEQIIMRIRRLGKEGER</sequence>
<dbReference type="EMBL" id="JAATLK010000001">
    <property type="protein sequence ID" value="NIZ47112.1"/>
    <property type="molecule type" value="Genomic_DNA"/>
</dbReference>
<dbReference type="Pfam" id="PF05258">
    <property type="entry name" value="DciA"/>
    <property type="match status" value="1"/>
</dbReference>
<accession>A0A968GDK5</accession>
<keyword evidence="2" id="KW-1185">Reference proteome</keyword>
<dbReference type="Proteomes" id="UP000752013">
    <property type="component" value="Unassembled WGS sequence"/>
</dbReference>
<proteinExistence type="predicted"/>
<dbReference type="InterPro" id="IPR007922">
    <property type="entry name" value="DciA-like"/>
</dbReference>